<gene>
    <name evidence="5" type="ORF">DN068_01355</name>
</gene>
<dbReference type="SUPFAM" id="SSF63829">
    <property type="entry name" value="Calcium-dependent phosphotriesterase"/>
    <property type="match status" value="1"/>
</dbReference>
<evidence type="ECO:0000259" key="4">
    <source>
        <dbReference type="PROSITE" id="PS50109"/>
    </source>
</evidence>
<dbReference type="Gene3D" id="2.60.40.10">
    <property type="entry name" value="Immunoglobulins"/>
    <property type="match status" value="1"/>
</dbReference>
<sequence length="1000" mass="114064">MKYCSRLLCCTFYLLTIWIPYCSGQFLGYDVSHFNSENGLPNTIKGLQNDRNGFVWIATESGLIRFDGKRFETYDHSESGTPVSRLFHVGLTHDNRIYIQTENIGCFYVTPYNTLKPIDKQELFRQGAERPLIGMAAKLHDSCVKKINTGQISDWAMPTNASGHSYMNSITCLNGFYYYLNQGNQIITADTAFTSFSQITLVRDGKTVKLPGNSDNNEVSLTRQNNLIYLRANDTLYRLQIQADKQTALLTPVLAVGKIANIASFLDLPDYGISIVGTIADGIYIFRKQFFRNVATGNETTNIFYAQVPFQQDGVLTAKGVLYPEQFKPFSANFFASAAFKTTQGTYLLNKRDKDSSCIYELNGQLQAIRKIPFRRPVYCFQQTEDGTILLSADSNFLACIEGDAVKWLPEPAGLPRPFRIATFIPSYDGKWWIGGKQGLIKVDLSNNHVDTITELKNVFVRSLYEYHGTLWIGTYGNGFYALYHNRLIAYPADKNHYLDYVHCFLPDYSGRLWLSTNHGLFLFNLNDLYIWLERKTNAPYFYYFDHRDGFLTNEFNGGCNPSGIVLGNGKFSFPSLKGLVQFPPDSIYPIPPNAAIFLDKVIADTTVLPLGLNNLALPSRTHRVRFYISSPYYGNDYNQHLEYSLDDSEWYNLNDDNVVEMDNLSNGDHVLTIRKRGGFALANVISRDILFSVRPLFYETVLFKLLVLALFITALYLLYRLRIKLLLQQKTKLEQQVAEKTKEQDALIEDLETVVAELEQSKEDLQRNIAFKETLSMIITHDLQSPLRFLSNAFEQMDVEYSYADTETQQLSREMKKTSSNIYQFVKDFGVWIKKVNMHGQTEITDVNLSRLLVQTASFFQELRQTHNNEIHADLPPSVFIRTDYQMLKIILHNIIDNANKYSRNGTIRISLFNKNGEAIIKIQDSGIGMKPAVLKDLMMRAQPETTYQLNPEATGTGLGYRFITDFCRMLHISLQLESKLNEGTIVTLSNLKLCQPTS</sequence>
<name>A0A2W2AHW3_9BACT</name>
<dbReference type="Proteomes" id="UP000248745">
    <property type="component" value="Unassembled WGS sequence"/>
</dbReference>
<dbReference type="InterPro" id="IPR005467">
    <property type="entry name" value="His_kinase_dom"/>
</dbReference>
<evidence type="ECO:0000313" key="5">
    <source>
        <dbReference type="EMBL" id="PZF74871.1"/>
    </source>
</evidence>
<dbReference type="InterPro" id="IPR036890">
    <property type="entry name" value="HATPase_C_sf"/>
</dbReference>
<evidence type="ECO:0000256" key="1">
    <source>
        <dbReference type="ARBA" id="ARBA00022553"/>
    </source>
</evidence>
<dbReference type="AlphaFoldDB" id="A0A2W2AHW3"/>
<keyword evidence="6" id="KW-1185">Reference proteome</keyword>
<protein>
    <recommendedName>
        <fullName evidence="4">Histidine kinase domain-containing protein</fullName>
    </recommendedName>
</protein>
<organism evidence="5 6">
    <name type="scientific">Taibaiella soli</name>
    <dbReference type="NCBI Taxonomy" id="1649169"/>
    <lineage>
        <taxon>Bacteria</taxon>
        <taxon>Pseudomonadati</taxon>
        <taxon>Bacteroidota</taxon>
        <taxon>Chitinophagia</taxon>
        <taxon>Chitinophagales</taxon>
        <taxon>Chitinophagaceae</taxon>
        <taxon>Taibaiella</taxon>
    </lineage>
</organism>
<dbReference type="InterPro" id="IPR015943">
    <property type="entry name" value="WD40/YVTN_repeat-like_dom_sf"/>
</dbReference>
<dbReference type="GO" id="GO:0000155">
    <property type="term" value="F:phosphorelay sensor kinase activity"/>
    <property type="evidence" value="ECO:0007669"/>
    <property type="project" value="InterPro"/>
</dbReference>
<feature type="transmembrane region" description="Helical" evidence="3">
    <location>
        <begin position="697"/>
        <end position="720"/>
    </location>
</feature>
<keyword evidence="3" id="KW-1133">Transmembrane helix</keyword>
<feature type="domain" description="Histidine kinase" evidence="4">
    <location>
        <begin position="779"/>
        <end position="991"/>
    </location>
</feature>
<dbReference type="SMART" id="SM00387">
    <property type="entry name" value="HATPase_c"/>
    <property type="match status" value="1"/>
</dbReference>
<evidence type="ECO:0000313" key="6">
    <source>
        <dbReference type="Proteomes" id="UP000248745"/>
    </source>
</evidence>
<dbReference type="PANTHER" id="PTHR43547">
    <property type="entry name" value="TWO-COMPONENT HISTIDINE KINASE"/>
    <property type="match status" value="1"/>
</dbReference>
<keyword evidence="3" id="KW-0472">Membrane</keyword>
<accession>A0A2W2AHW3</accession>
<reference evidence="5 6" key="1">
    <citation type="submission" date="2018-06" db="EMBL/GenBank/DDBJ databases">
        <title>Mucibacter soli gen. nov., sp. nov., a new member of the family Chitinophagaceae producing mucin.</title>
        <authorList>
            <person name="Kim M.-K."/>
            <person name="Park S."/>
            <person name="Kim T.-S."/>
            <person name="Joung Y."/>
            <person name="Han J.-H."/>
            <person name="Kim S.B."/>
        </authorList>
    </citation>
    <scope>NUCLEOTIDE SEQUENCE [LARGE SCALE GENOMIC DNA]</scope>
    <source>
        <strain evidence="5 6">R1-15</strain>
    </source>
</reference>
<dbReference type="OrthoDB" id="8676692at2"/>
<dbReference type="InterPro" id="IPR036097">
    <property type="entry name" value="HisK_dim/P_sf"/>
</dbReference>
<dbReference type="PROSITE" id="PS50109">
    <property type="entry name" value="HIS_KIN"/>
    <property type="match status" value="1"/>
</dbReference>
<proteinExistence type="predicted"/>
<keyword evidence="1" id="KW-0597">Phosphoprotein</keyword>
<dbReference type="RefSeq" id="WP_110997077.1">
    <property type="nucleotide sequence ID" value="NZ_QKTW01000002.1"/>
</dbReference>
<dbReference type="SUPFAM" id="SSF55874">
    <property type="entry name" value="ATPase domain of HSP90 chaperone/DNA topoisomerase II/histidine kinase"/>
    <property type="match status" value="1"/>
</dbReference>
<feature type="coiled-coil region" evidence="2">
    <location>
        <begin position="724"/>
        <end position="776"/>
    </location>
</feature>
<keyword evidence="3" id="KW-0812">Transmembrane</keyword>
<dbReference type="Gene3D" id="3.30.565.10">
    <property type="entry name" value="Histidine kinase-like ATPase, C-terminal domain"/>
    <property type="match status" value="1"/>
</dbReference>
<dbReference type="Gene3D" id="2.130.10.10">
    <property type="entry name" value="YVTN repeat-like/Quinoprotein amine dehydrogenase"/>
    <property type="match status" value="2"/>
</dbReference>
<dbReference type="InterPro" id="IPR003594">
    <property type="entry name" value="HATPase_dom"/>
</dbReference>
<dbReference type="InterPro" id="IPR013783">
    <property type="entry name" value="Ig-like_fold"/>
</dbReference>
<dbReference type="Pfam" id="PF02518">
    <property type="entry name" value="HATPase_c"/>
    <property type="match status" value="1"/>
</dbReference>
<dbReference type="PANTHER" id="PTHR43547:SF2">
    <property type="entry name" value="HYBRID SIGNAL TRANSDUCTION HISTIDINE KINASE C"/>
    <property type="match status" value="1"/>
</dbReference>
<comment type="caution">
    <text evidence="5">The sequence shown here is derived from an EMBL/GenBank/DDBJ whole genome shotgun (WGS) entry which is preliminary data.</text>
</comment>
<dbReference type="SUPFAM" id="SSF47384">
    <property type="entry name" value="Homodimeric domain of signal transducing histidine kinase"/>
    <property type="match status" value="1"/>
</dbReference>
<dbReference type="EMBL" id="QKTW01000002">
    <property type="protein sequence ID" value="PZF74871.1"/>
    <property type="molecule type" value="Genomic_DNA"/>
</dbReference>
<evidence type="ECO:0000256" key="2">
    <source>
        <dbReference type="SAM" id="Coils"/>
    </source>
</evidence>
<evidence type="ECO:0000256" key="3">
    <source>
        <dbReference type="SAM" id="Phobius"/>
    </source>
</evidence>
<keyword evidence="2" id="KW-0175">Coiled coil</keyword>